<dbReference type="InterPro" id="IPR026045">
    <property type="entry name" value="Ferric-bd"/>
</dbReference>
<dbReference type="GO" id="GO:0015888">
    <property type="term" value="P:thiamine transport"/>
    <property type="evidence" value="ECO:0007669"/>
    <property type="project" value="TreeGrafter"/>
</dbReference>
<keyword evidence="3" id="KW-0479">Metal-binding</keyword>
<dbReference type="PANTHER" id="PTHR30006">
    <property type="entry name" value="THIAMINE-BINDING PERIPLASMIC PROTEIN-RELATED"/>
    <property type="match status" value="1"/>
</dbReference>
<dbReference type="PANTHER" id="PTHR30006:SF2">
    <property type="entry name" value="ABC TRANSPORTER SUBSTRATE-BINDING PROTEIN"/>
    <property type="match status" value="1"/>
</dbReference>
<sequence length="341" mass="35874">MIEMSLRALLAAALLAGTALAGTALAGTGLAATPAAAAETITVYTSQPQDQMAAVIKAFNAEYPDIKIELFRSGTTEVMAKLQAEQAAGKSPADVVLIADTVAMTQLKNDGRLYAFTDAPVAGINPAVIDKDRTYFGTKLITTGIVYNTNLVKTPPQSWKDLEAAEAARTTIMPSPLYSGAAVIHLGTMLQQPAFGWDYYKTLADKGAVAGQGNGTVIEAVARGEKAYGVIIEYMALNAQAKGSPVAFVFPQEGVSVITQPVGILKDSDALEAAKTFVKWQLSKPAQEQAAAQGYFPVLEGVAPPKGYPDPKTLKVLPADAALMLKDDKKNKESFADLYGG</sequence>
<dbReference type="InterPro" id="IPR006059">
    <property type="entry name" value="SBP"/>
</dbReference>
<dbReference type="Proteomes" id="UP001143330">
    <property type="component" value="Unassembled WGS sequence"/>
</dbReference>
<feature type="signal peptide" evidence="4">
    <location>
        <begin position="1"/>
        <end position="21"/>
    </location>
</feature>
<dbReference type="GO" id="GO:0046872">
    <property type="term" value="F:metal ion binding"/>
    <property type="evidence" value="ECO:0007669"/>
    <property type="project" value="UniProtKB-KW"/>
</dbReference>
<dbReference type="AlphaFoldDB" id="A0A9W6K1N1"/>
<accession>A0A9W6K1N1</accession>
<evidence type="ECO:0000313" key="5">
    <source>
        <dbReference type="EMBL" id="GLK85849.1"/>
    </source>
</evidence>
<evidence type="ECO:0000256" key="4">
    <source>
        <dbReference type="SAM" id="SignalP"/>
    </source>
</evidence>
<dbReference type="Pfam" id="PF13416">
    <property type="entry name" value="SBP_bac_8"/>
    <property type="match status" value="1"/>
</dbReference>
<dbReference type="EMBL" id="BSFM01000017">
    <property type="protein sequence ID" value="GLK85849.1"/>
    <property type="molecule type" value="Genomic_DNA"/>
</dbReference>
<feature type="chain" id="PRO_5040852495" evidence="4">
    <location>
        <begin position="22"/>
        <end position="341"/>
    </location>
</feature>
<keyword evidence="6" id="KW-1185">Reference proteome</keyword>
<keyword evidence="1 4" id="KW-0732">Signal</keyword>
<evidence type="ECO:0000256" key="3">
    <source>
        <dbReference type="PIRSR" id="PIRSR002825-1"/>
    </source>
</evidence>
<dbReference type="SUPFAM" id="SSF53850">
    <property type="entry name" value="Periplasmic binding protein-like II"/>
    <property type="match status" value="1"/>
</dbReference>
<protein>
    <submittedName>
        <fullName evidence="5">ABC transporter substrate-binding protein</fullName>
    </submittedName>
</protein>
<comment type="caution">
    <text evidence="5">The sequence shown here is derived from an EMBL/GenBank/DDBJ whole genome shotgun (WGS) entry which is preliminary data.</text>
</comment>
<dbReference type="PROSITE" id="PS51318">
    <property type="entry name" value="TAT"/>
    <property type="match status" value="1"/>
</dbReference>
<dbReference type="InterPro" id="IPR006311">
    <property type="entry name" value="TAT_signal"/>
</dbReference>
<feature type="binding site" evidence="3">
    <location>
        <position position="234"/>
    </location>
    <ligand>
        <name>Fe cation</name>
        <dbReference type="ChEBI" id="CHEBI:24875"/>
    </ligand>
</feature>
<gene>
    <name evidence="5" type="ORF">GCM10017653_39190</name>
</gene>
<keyword evidence="3" id="KW-0408">Iron</keyword>
<proteinExistence type="predicted"/>
<dbReference type="CDD" id="cd13547">
    <property type="entry name" value="PBP2_Fbp_like_2"/>
    <property type="match status" value="1"/>
</dbReference>
<dbReference type="GO" id="GO:0030975">
    <property type="term" value="F:thiamine binding"/>
    <property type="evidence" value="ECO:0007669"/>
    <property type="project" value="TreeGrafter"/>
</dbReference>
<name>A0A9W6K1N1_9HYPH</name>
<evidence type="ECO:0000256" key="2">
    <source>
        <dbReference type="ARBA" id="ARBA00022764"/>
    </source>
</evidence>
<dbReference type="PIRSF" id="PIRSF002825">
    <property type="entry name" value="CfbpA"/>
    <property type="match status" value="1"/>
</dbReference>
<evidence type="ECO:0000256" key="1">
    <source>
        <dbReference type="ARBA" id="ARBA00022729"/>
    </source>
</evidence>
<keyword evidence="2" id="KW-0574">Periplasm</keyword>
<dbReference type="GO" id="GO:0030288">
    <property type="term" value="C:outer membrane-bounded periplasmic space"/>
    <property type="evidence" value="ECO:0007669"/>
    <property type="project" value="TreeGrafter"/>
</dbReference>
<reference evidence="5" key="2">
    <citation type="submission" date="2023-01" db="EMBL/GenBank/DDBJ databases">
        <authorList>
            <person name="Sun Q."/>
            <person name="Evtushenko L."/>
        </authorList>
    </citation>
    <scope>NUCLEOTIDE SEQUENCE</scope>
    <source>
        <strain evidence="5">VKM B-2789</strain>
    </source>
</reference>
<dbReference type="GO" id="GO:0030976">
    <property type="term" value="F:thiamine pyrophosphate binding"/>
    <property type="evidence" value="ECO:0007669"/>
    <property type="project" value="TreeGrafter"/>
</dbReference>
<dbReference type="Gene3D" id="3.40.190.10">
    <property type="entry name" value="Periplasmic binding protein-like II"/>
    <property type="match status" value="2"/>
</dbReference>
<reference evidence="5" key="1">
    <citation type="journal article" date="2014" name="Int. J. Syst. Evol. Microbiol.">
        <title>Complete genome sequence of Corynebacterium casei LMG S-19264T (=DSM 44701T), isolated from a smear-ripened cheese.</title>
        <authorList>
            <consortium name="US DOE Joint Genome Institute (JGI-PGF)"/>
            <person name="Walter F."/>
            <person name="Albersmeier A."/>
            <person name="Kalinowski J."/>
            <person name="Ruckert C."/>
        </authorList>
    </citation>
    <scope>NUCLEOTIDE SEQUENCE</scope>
    <source>
        <strain evidence="5">VKM B-2789</strain>
    </source>
</reference>
<evidence type="ECO:0000313" key="6">
    <source>
        <dbReference type="Proteomes" id="UP001143330"/>
    </source>
</evidence>
<organism evidence="5 6">
    <name type="scientific">Ancylobacter defluvii</name>
    <dbReference type="NCBI Taxonomy" id="1282440"/>
    <lineage>
        <taxon>Bacteria</taxon>
        <taxon>Pseudomonadati</taxon>
        <taxon>Pseudomonadota</taxon>
        <taxon>Alphaproteobacteria</taxon>
        <taxon>Hyphomicrobiales</taxon>
        <taxon>Xanthobacteraceae</taxon>
        <taxon>Ancylobacter</taxon>
    </lineage>
</organism>